<accession>A0A6A6VC67</accession>
<dbReference type="PANTHER" id="PTHR40622:SF1">
    <property type="match status" value="1"/>
</dbReference>
<evidence type="ECO:0000256" key="2">
    <source>
        <dbReference type="SAM" id="Phobius"/>
    </source>
</evidence>
<evidence type="ECO:0000313" key="6">
    <source>
        <dbReference type="Proteomes" id="UP000799440"/>
    </source>
</evidence>
<feature type="region of interest" description="Disordered" evidence="1">
    <location>
        <begin position="236"/>
        <end position="278"/>
    </location>
</feature>
<name>A0A6A6VC67_9PLEO</name>
<dbReference type="Proteomes" id="UP000799440">
    <property type="component" value="Unassembled WGS sequence"/>
</dbReference>
<reference evidence="5" key="1">
    <citation type="journal article" date="2020" name="Stud. Mycol.">
        <title>101 Dothideomycetes genomes: a test case for predicting lifestyles and emergence of pathogens.</title>
        <authorList>
            <person name="Haridas S."/>
            <person name="Albert R."/>
            <person name="Binder M."/>
            <person name="Bloem J."/>
            <person name="Labutti K."/>
            <person name="Salamov A."/>
            <person name="Andreopoulos B."/>
            <person name="Baker S."/>
            <person name="Barry K."/>
            <person name="Bills G."/>
            <person name="Bluhm B."/>
            <person name="Cannon C."/>
            <person name="Castanera R."/>
            <person name="Culley D."/>
            <person name="Daum C."/>
            <person name="Ezra D."/>
            <person name="Gonzalez J."/>
            <person name="Henrissat B."/>
            <person name="Kuo A."/>
            <person name="Liang C."/>
            <person name="Lipzen A."/>
            <person name="Lutzoni F."/>
            <person name="Magnuson J."/>
            <person name="Mondo S."/>
            <person name="Nolan M."/>
            <person name="Ohm R."/>
            <person name="Pangilinan J."/>
            <person name="Park H.-J."/>
            <person name="Ramirez L."/>
            <person name="Alfaro M."/>
            <person name="Sun H."/>
            <person name="Tritt A."/>
            <person name="Yoshinaga Y."/>
            <person name="Zwiers L.-H."/>
            <person name="Turgeon B."/>
            <person name="Goodwin S."/>
            <person name="Spatafora J."/>
            <person name="Crous P."/>
            <person name="Grigoriev I."/>
        </authorList>
    </citation>
    <scope>NUCLEOTIDE SEQUENCE</scope>
    <source>
        <strain evidence="5">CBS 119925</strain>
    </source>
</reference>
<dbReference type="EMBL" id="MU006570">
    <property type="protein sequence ID" value="KAF2748178.1"/>
    <property type="molecule type" value="Genomic_DNA"/>
</dbReference>
<dbReference type="InterPro" id="IPR056145">
    <property type="entry name" value="DUF7728"/>
</dbReference>
<proteinExistence type="predicted"/>
<protein>
    <recommendedName>
        <fullName evidence="4">DUF7728 domain-containing protein</fullName>
    </recommendedName>
</protein>
<dbReference type="OrthoDB" id="5409353at2759"/>
<gene>
    <name evidence="5" type="ORF">M011DRAFT_518857</name>
</gene>
<evidence type="ECO:0000313" key="5">
    <source>
        <dbReference type="EMBL" id="KAF2748178.1"/>
    </source>
</evidence>
<dbReference type="AlphaFoldDB" id="A0A6A6VC67"/>
<organism evidence="5 6">
    <name type="scientific">Sporormia fimetaria CBS 119925</name>
    <dbReference type="NCBI Taxonomy" id="1340428"/>
    <lineage>
        <taxon>Eukaryota</taxon>
        <taxon>Fungi</taxon>
        <taxon>Dikarya</taxon>
        <taxon>Ascomycota</taxon>
        <taxon>Pezizomycotina</taxon>
        <taxon>Dothideomycetes</taxon>
        <taxon>Pleosporomycetidae</taxon>
        <taxon>Pleosporales</taxon>
        <taxon>Sporormiaceae</taxon>
        <taxon>Sporormia</taxon>
    </lineage>
</organism>
<feature type="chain" id="PRO_5025597904" description="DUF7728 domain-containing protein" evidence="3">
    <location>
        <begin position="20"/>
        <end position="378"/>
    </location>
</feature>
<dbReference type="PANTHER" id="PTHR40622">
    <property type="match status" value="1"/>
</dbReference>
<keyword evidence="6" id="KW-1185">Reference proteome</keyword>
<keyword evidence="3" id="KW-0732">Signal</keyword>
<evidence type="ECO:0000256" key="1">
    <source>
        <dbReference type="SAM" id="MobiDB-lite"/>
    </source>
</evidence>
<evidence type="ECO:0000256" key="3">
    <source>
        <dbReference type="SAM" id="SignalP"/>
    </source>
</evidence>
<keyword evidence="2" id="KW-0812">Transmembrane</keyword>
<evidence type="ECO:0000259" key="4">
    <source>
        <dbReference type="Pfam" id="PF24854"/>
    </source>
</evidence>
<feature type="compositionally biased region" description="Basic residues" evidence="1">
    <location>
        <begin position="261"/>
        <end position="277"/>
    </location>
</feature>
<feature type="region of interest" description="Disordered" evidence="1">
    <location>
        <begin position="330"/>
        <end position="352"/>
    </location>
</feature>
<feature type="domain" description="DUF7728" evidence="4">
    <location>
        <begin position="46"/>
        <end position="186"/>
    </location>
</feature>
<feature type="compositionally biased region" description="Basic and acidic residues" evidence="1">
    <location>
        <begin position="343"/>
        <end position="352"/>
    </location>
</feature>
<sequence>MLVNLGLAASLALAATADAILLPPQLAADSIGDDLALETLAIDPSRRTVALECPGCPKATVHGEGLRWTPDVGNLFVLHFNVGAEQDTLELDGVQLYPPPWGPSIDYFSVTQLDPLNADAEPLRLRVNAWSFNINSAETVSEDGNELLPMTIRIKGIENTPVNVPAITINILKDASGRLMIASFESRPVQETPASEECTQWPLYCEWKSLFSEKYNDVKVSVEDKIKNMKDRISKGCHKHKNQSMHGGADGGASELEMRPGHHHPHHPHHRPHHGGHHGAYPHGMMMLDVFLIALTNIILGFFVGTLVFLVVRALACLITLIVSKARGQSAYEAVESDDEEDNGHSYDDKEVYVPLPEYEAPPVYEEAAEKQVVTDEH</sequence>
<keyword evidence="2" id="KW-0472">Membrane</keyword>
<feature type="signal peptide" evidence="3">
    <location>
        <begin position="1"/>
        <end position="19"/>
    </location>
</feature>
<dbReference type="Pfam" id="PF24854">
    <property type="entry name" value="DUF7728"/>
    <property type="match status" value="1"/>
</dbReference>
<feature type="transmembrane region" description="Helical" evidence="2">
    <location>
        <begin position="290"/>
        <end position="323"/>
    </location>
</feature>
<keyword evidence="2" id="KW-1133">Transmembrane helix</keyword>